<dbReference type="SUPFAM" id="SSF53474">
    <property type="entry name" value="alpha/beta-Hydrolases"/>
    <property type="match status" value="1"/>
</dbReference>
<dbReference type="Gene3D" id="3.40.50.1820">
    <property type="entry name" value="alpha/beta hydrolase"/>
    <property type="match status" value="2"/>
</dbReference>
<dbReference type="InterPro" id="IPR019826">
    <property type="entry name" value="Carboxylesterase_B_AS"/>
</dbReference>
<organism evidence="5 6">
    <name type="scientific">Coniosporium apollinis</name>
    <dbReference type="NCBI Taxonomy" id="61459"/>
    <lineage>
        <taxon>Eukaryota</taxon>
        <taxon>Fungi</taxon>
        <taxon>Dikarya</taxon>
        <taxon>Ascomycota</taxon>
        <taxon>Pezizomycotina</taxon>
        <taxon>Dothideomycetes</taxon>
        <taxon>Dothideomycetes incertae sedis</taxon>
        <taxon>Coniosporium</taxon>
    </lineage>
</organism>
<protein>
    <recommendedName>
        <fullName evidence="3">Carboxylic ester hydrolase</fullName>
        <ecNumber evidence="3">3.1.1.-</ecNumber>
    </recommendedName>
</protein>
<keyword evidence="2 3" id="KW-0378">Hydrolase</keyword>
<dbReference type="InterPro" id="IPR002018">
    <property type="entry name" value="CarbesteraseB"/>
</dbReference>
<dbReference type="PANTHER" id="PTHR43142:SF1">
    <property type="entry name" value="CARBOXYLIC ESTER HYDROLASE"/>
    <property type="match status" value="1"/>
</dbReference>
<evidence type="ECO:0000313" key="5">
    <source>
        <dbReference type="EMBL" id="KAJ9657905.1"/>
    </source>
</evidence>
<dbReference type="PROSITE" id="PS00122">
    <property type="entry name" value="CARBOXYLESTERASE_B_1"/>
    <property type="match status" value="1"/>
</dbReference>
<accession>A0ABQ9NHD6</accession>
<feature type="domain" description="Carboxylesterase type B" evidence="4">
    <location>
        <begin position="14"/>
        <end position="254"/>
    </location>
</feature>
<name>A0ABQ9NHD6_9PEZI</name>
<dbReference type="Proteomes" id="UP001172684">
    <property type="component" value="Unassembled WGS sequence"/>
</dbReference>
<dbReference type="EMBL" id="JAPDRL010000094">
    <property type="protein sequence ID" value="KAJ9657905.1"/>
    <property type="molecule type" value="Genomic_DNA"/>
</dbReference>
<evidence type="ECO:0000256" key="3">
    <source>
        <dbReference type="RuleBase" id="RU361235"/>
    </source>
</evidence>
<dbReference type="InterPro" id="IPR029058">
    <property type="entry name" value="AB_hydrolase_fold"/>
</dbReference>
<comment type="similarity">
    <text evidence="1 3">Belongs to the type-B carboxylesterase/lipase family.</text>
</comment>
<sequence length="535" mass="58596">MTSYNKRFQFNHEVLGDIIGIARREDVVQFRGIPFASIPARFRQSIVATSLPATPFDATKPGPACPQIDAPYPAWWEGPLPDYGLSLALPEQDEFKCLNLNLTIPRQALDKPHTSKLPVLVFIHGGGFIGGSNSVQVGGREIYDAYNLVSTSLALQKELIVVCINYRVGPLGFLASTQLEALNKKHGEPVGNYGLHDQRQALEWVSKHIAGFGGNPDNVTIQGTSAGGVSCHFQSVFPQRKFQRAICASGTIPTLAAQPLEEHSIYFDSLCQQIGGIPQGGDAVAFLHILSTIQDAPDIIMGSCANENEFGEVLFGSDDIRTVNPADARPRPDNIILEKAEHLLGANGMLTTQRKSFPFSHPSVIQAYGIENALQQPSKAWRSWAQLVTDCAFRIAAVYSAVAHCRNSPASTVLLYDFQATNPYEKSPHFHGKANHGINDLYLFNVAEDLVPERYLQDWRGTVAQVQSVWIDFCHGKLPWGRFKVSSDGKLDLKTMGPVFVFSNGGGKGVEETLEEALSPGFPEKWNAVLDVVQN</sequence>
<evidence type="ECO:0000256" key="2">
    <source>
        <dbReference type="ARBA" id="ARBA00022801"/>
    </source>
</evidence>
<dbReference type="EC" id="3.1.1.-" evidence="3"/>
<evidence type="ECO:0000259" key="4">
    <source>
        <dbReference type="Pfam" id="PF00135"/>
    </source>
</evidence>
<dbReference type="Pfam" id="PF00135">
    <property type="entry name" value="COesterase"/>
    <property type="match status" value="1"/>
</dbReference>
<comment type="caution">
    <text evidence="5">The sequence shown here is derived from an EMBL/GenBank/DDBJ whole genome shotgun (WGS) entry which is preliminary data.</text>
</comment>
<evidence type="ECO:0000256" key="1">
    <source>
        <dbReference type="ARBA" id="ARBA00005964"/>
    </source>
</evidence>
<reference evidence="5" key="1">
    <citation type="submission" date="2022-10" db="EMBL/GenBank/DDBJ databases">
        <title>Culturing micro-colonial fungi from biological soil crusts in the Mojave desert and describing Neophaeococcomyces mojavensis, and introducing the new genera and species Taxawa tesnikishii.</title>
        <authorList>
            <person name="Kurbessoian T."/>
            <person name="Stajich J.E."/>
        </authorList>
    </citation>
    <scope>NUCLEOTIDE SEQUENCE</scope>
    <source>
        <strain evidence="5">TK_1</strain>
    </source>
</reference>
<keyword evidence="6" id="KW-1185">Reference proteome</keyword>
<proteinExistence type="inferred from homology"/>
<dbReference type="PANTHER" id="PTHR43142">
    <property type="entry name" value="CARBOXYLIC ESTER HYDROLASE"/>
    <property type="match status" value="1"/>
</dbReference>
<evidence type="ECO:0000313" key="6">
    <source>
        <dbReference type="Proteomes" id="UP001172684"/>
    </source>
</evidence>
<gene>
    <name evidence="5" type="ORF">H2201_008014</name>
</gene>